<dbReference type="Proteomes" id="UP000184394">
    <property type="component" value="Unassembled WGS sequence"/>
</dbReference>
<dbReference type="AlphaFoldDB" id="A0A1M7LL88"/>
<evidence type="ECO:0000259" key="2">
    <source>
        <dbReference type="Pfam" id="PF22599"/>
    </source>
</evidence>
<keyword evidence="1" id="KW-0812">Transmembrane</keyword>
<feature type="transmembrane region" description="Helical" evidence="1">
    <location>
        <begin position="76"/>
        <end position="97"/>
    </location>
</feature>
<gene>
    <name evidence="3" type="ORF">SAMN04487860_11416</name>
</gene>
<name>A0A1M7LL88_RUMFL</name>
<feature type="domain" description="SecDF P1 head subdomain" evidence="2">
    <location>
        <begin position="145"/>
        <end position="240"/>
    </location>
</feature>
<dbReference type="OrthoDB" id="1827323at2"/>
<accession>A0A1M7LL88</accession>
<evidence type="ECO:0000256" key="1">
    <source>
        <dbReference type="SAM" id="Phobius"/>
    </source>
</evidence>
<keyword evidence="1" id="KW-0472">Membrane</keyword>
<organism evidence="3 4">
    <name type="scientific">Ruminococcus flavefaciens</name>
    <dbReference type="NCBI Taxonomy" id="1265"/>
    <lineage>
        <taxon>Bacteria</taxon>
        <taxon>Bacillati</taxon>
        <taxon>Bacillota</taxon>
        <taxon>Clostridia</taxon>
        <taxon>Eubacteriales</taxon>
        <taxon>Oscillospiraceae</taxon>
        <taxon>Ruminococcus</taxon>
    </lineage>
</organism>
<dbReference type="Pfam" id="PF22599">
    <property type="entry name" value="SecDF_P1_head"/>
    <property type="match status" value="1"/>
</dbReference>
<dbReference type="RefSeq" id="WP_072951961.1">
    <property type="nucleotide sequence ID" value="NZ_FRCT01000014.1"/>
</dbReference>
<dbReference type="EMBL" id="FRCT01000014">
    <property type="protein sequence ID" value="SHM78942.1"/>
    <property type="molecule type" value="Genomic_DNA"/>
</dbReference>
<dbReference type="Gene3D" id="3.30.1360.200">
    <property type="match status" value="1"/>
</dbReference>
<evidence type="ECO:0000313" key="3">
    <source>
        <dbReference type="EMBL" id="SHM78942.1"/>
    </source>
</evidence>
<sequence length="423" mass="47003">MKDNNKEIDFGIIENAEMNELESLSEKVTPVSGDDKKKILEMSKRKFNTRNNDTESYREDTVSGSEPYRPRTMWKIFASAAACIAVVGGIAGGAALLHRNGSPAATPETTTEAATIADTTDEPATEIISQNEVLFIKGNDIDGPVVLNGLNIKSARVNFLPNADGTDFEYAIGIELDYEGARKFEEATSELAGTGTPISIWVNGECVYAPTVNSAITNGNLIISGNFDINSATELADKLENSKCPYDGQIYSKDDYGQLFVDRMADLVKNNGRITDLYYCDYDINGDDVPELFIQYYTSDPEYPNAVCELYSLQGESYTDLGLKSQNIWVHHDNKDGIIITKTYTENNTYLVFRLNEDGGVTLIHEFRSVVENGEVSYTIDGVDCSEEEWAEELKKVKPDDVEWLDELAKKVDLKFDKNFEAN</sequence>
<keyword evidence="1" id="KW-1133">Transmembrane helix</keyword>
<dbReference type="InterPro" id="IPR054384">
    <property type="entry name" value="SecDF_P1_head"/>
</dbReference>
<proteinExistence type="predicted"/>
<evidence type="ECO:0000313" key="4">
    <source>
        <dbReference type="Proteomes" id="UP000184394"/>
    </source>
</evidence>
<reference evidence="3 4" key="1">
    <citation type="submission" date="2016-11" db="EMBL/GenBank/DDBJ databases">
        <authorList>
            <person name="Jaros S."/>
            <person name="Januszkiewicz K."/>
            <person name="Wedrychowicz H."/>
        </authorList>
    </citation>
    <scope>NUCLEOTIDE SEQUENCE [LARGE SCALE GENOMIC DNA]</scope>
    <source>
        <strain evidence="3 4">Y1</strain>
    </source>
</reference>
<protein>
    <recommendedName>
        <fullName evidence="2">SecDF P1 head subdomain domain-containing protein</fullName>
    </recommendedName>
</protein>